<accession>A0ABP0U1E9</accession>
<evidence type="ECO:0000256" key="1">
    <source>
        <dbReference type="ARBA" id="ARBA00004922"/>
    </source>
</evidence>
<dbReference type="InterPro" id="IPR038577">
    <property type="entry name" value="GT10-like_C_sf"/>
</dbReference>
<dbReference type="EC" id="2.4.1.-" evidence="5"/>
<keyword evidence="5" id="KW-1133">Transmembrane helix</keyword>
<keyword evidence="8" id="KW-1185">Reference proteome</keyword>
<proteinExistence type="inferred from homology"/>
<evidence type="ECO:0000313" key="7">
    <source>
        <dbReference type="EMBL" id="CAK9210649.1"/>
    </source>
</evidence>
<comment type="pathway">
    <text evidence="1">Protein modification; protein glycosylation.</text>
</comment>
<keyword evidence="5" id="KW-0472">Membrane</keyword>
<evidence type="ECO:0000256" key="3">
    <source>
        <dbReference type="ARBA" id="ARBA00022676"/>
    </source>
</evidence>
<evidence type="ECO:0000256" key="4">
    <source>
        <dbReference type="ARBA" id="ARBA00022679"/>
    </source>
</evidence>
<evidence type="ECO:0000313" key="8">
    <source>
        <dbReference type="Proteomes" id="UP001497512"/>
    </source>
</evidence>
<organism evidence="7 8">
    <name type="scientific">Sphagnum troendelagicum</name>
    <dbReference type="NCBI Taxonomy" id="128251"/>
    <lineage>
        <taxon>Eukaryota</taxon>
        <taxon>Viridiplantae</taxon>
        <taxon>Streptophyta</taxon>
        <taxon>Embryophyta</taxon>
        <taxon>Bryophyta</taxon>
        <taxon>Sphagnophytina</taxon>
        <taxon>Sphagnopsida</taxon>
        <taxon>Sphagnales</taxon>
        <taxon>Sphagnaceae</taxon>
        <taxon>Sphagnum</taxon>
    </lineage>
</organism>
<dbReference type="SUPFAM" id="SSF53756">
    <property type="entry name" value="UDP-Glycosyltransferase/glycogen phosphorylase"/>
    <property type="match status" value="1"/>
</dbReference>
<dbReference type="PANTHER" id="PTHR11929">
    <property type="entry name" value="ALPHA- 1,3 -FUCOSYLTRANSFERASE"/>
    <property type="match status" value="1"/>
</dbReference>
<name>A0ABP0U1E9_9BRYO</name>
<dbReference type="Gene3D" id="3.40.50.11660">
    <property type="entry name" value="Glycosyl transferase family 10, C-terminal domain"/>
    <property type="match status" value="1"/>
</dbReference>
<protein>
    <recommendedName>
        <fullName evidence="5">Fucosyltransferase</fullName>
        <ecNumber evidence="5">2.4.1.-</ecNumber>
    </recommendedName>
</protein>
<dbReference type="PANTHER" id="PTHR11929:SF220">
    <property type="entry name" value="FUCOSYLTRANSFERASE"/>
    <property type="match status" value="1"/>
</dbReference>
<keyword evidence="4 5" id="KW-0808">Transferase</keyword>
<reference evidence="7" key="1">
    <citation type="submission" date="2024-02" db="EMBL/GenBank/DDBJ databases">
        <authorList>
            <consortium name="ELIXIR-Norway"/>
            <consortium name="Elixir Norway"/>
        </authorList>
    </citation>
    <scope>NUCLEOTIDE SEQUENCE</scope>
</reference>
<evidence type="ECO:0000256" key="2">
    <source>
        <dbReference type="ARBA" id="ARBA00008919"/>
    </source>
</evidence>
<evidence type="ECO:0000256" key="5">
    <source>
        <dbReference type="RuleBase" id="RU003832"/>
    </source>
</evidence>
<sequence length="476" mass="53401">MRPVAAPTASRLWWGKFVQLGIIAIVLIECVFIIHLHVLNSPFQSVNTSYSNSLIPDHGGSIIGSSCSEEWLEKMDRVNYTRDFVKQPVLILFGTQEWSTCAVPCVFHTNDNGPADGTFGVRDGVPRIMRSMESSAYYPDHELDSARRKGFTVVMTTSLMSDVPVGYFSWIEYPVMDPPQPKTKTALAAAFISNCGAQNGRLRVFNLLQKEGITIDSYGACNQNIAGGRVNKLQALQKYKFSLAFENSNVEDYVTEKFFQALVAGSIPVVVGAPNIEEFAPAPNSYLYIKDENEVKSVAAKMMFLAGNATAYDEALRWKYDGPSLSFLALVDMAVVHSSCRLCIHLATRIHSKEEASVAPQRPCQCSHRSGTIHHLYVRERGRFKPESIFLEESNLTLKGLVEAVLQKFTAIQHEPIWKGDRPEMIRGDSNLRVYRIYPVGLTQREALYSWSFKSDEGFKEIVRQHPCSNFEVIFV</sequence>
<comment type="subcellular location">
    <subcellularLocation>
        <location evidence="5">Golgi apparatus</location>
        <location evidence="5">Golgi stack membrane</location>
        <topology evidence="5">Single-pass type II membrane protein</topology>
    </subcellularLocation>
</comment>
<keyword evidence="3 5" id="KW-0328">Glycosyltransferase</keyword>
<comment type="similarity">
    <text evidence="2 5">Belongs to the glycosyltransferase 10 family.</text>
</comment>
<feature type="domain" description="Fucosyltransferase C-terminal" evidence="6">
    <location>
        <begin position="182"/>
        <end position="351"/>
    </location>
</feature>
<feature type="transmembrane region" description="Helical" evidence="5">
    <location>
        <begin position="20"/>
        <end position="39"/>
    </location>
</feature>
<evidence type="ECO:0000259" key="6">
    <source>
        <dbReference type="Pfam" id="PF00852"/>
    </source>
</evidence>
<dbReference type="Pfam" id="PF00852">
    <property type="entry name" value="Glyco_transf_10"/>
    <property type="match status" value="1"/>
</dbReference>
<gene>
    <name evidence="7" type="ORF">CSSPTR1EN2_LOCUS10265</name>
</gene>
<dbReference type="InterPro" id="IPR001503">
    <property type="entry name" value="Glyco_trans_10"/>
</dbReference>
<dbReference type="Proteomes" id="UP001497512">
    <property type="component" value="Chromosome 18"/>
</dbReference>
<dbReference type="EMBL" id="OZ019910">
    <property type="protein sequence ID" value="CAK9210649.1"/>
    <property type="molecule type" value="Genomic_DNA"/>
</dbReference>
<keyword evidence="5" id="KW-0333">Golgi apparatus</keyword>
<keyword evidence="5" id="KW-0812">Transmembrane</keyword>
<dbReference type="InterPro" id="IPR055270">
    <property type="entry name" value="Glyco_tran_10_C"/>
</dbReference>